<dbReference type="Gene3D" id="2.60.40.1180">
    <property type="entry name" value="Golgi alpha-mannosidase II"/>
    <property type="match status" value="1"/>
</dbReference>
<feature type="active site" evidence="1">
    <location>
        <position position="444"/>
    </location>
</feature>
<dbReference type="Proteomes" id="UP000007350">
    <property type="component" value="Unassembled WGS sequence"/>
</dbReference>
<dbReference type="OrthoDB" id="268518at2759"/>
<dbReference type="SUPFAM" id="SSF101601">
    <property type="entry name" value="Smp-1-like"/>
    <property type="match status" value="1"/>
</dbReference>
<organism evidence="4 5">
    <name type="scientific">Trypanosoma cruzi marinkellei</name>
    <dbReference type="NCBI Taxonomy" id="85056"/>
    <lineage>
        <taxon>Eukaryota</taxon>
        <taxon>Discoba</taxon>
        <taxon>Euglenozoa</taxon>
        <taxon>Kinetoplastea</taxon>
        <taxon>Metakinetoplastina</taxon>
        <taxon>Trypanosomatida</taxon>
        <taxon>Trypanosomatidae</taxon>
        <taxon>Trypanosoma</taxon>
        <taxon>Schizotrypanum</taxon>
    </lineage>
</organism>
<dbReference type="AlphaFoldDB" id="K2MSX8"/>
<evidence type="ECO:0000256" key="1">
    <source>
        <dbReference type="PIRSR" id="PIRSR622684-1"/>
    </source>
</evidence>
<sequence length="693" mass="78351">MASSGPKDGTVSVGNMQVLNDEFDEGTVVDVNKLSKYRYGLPVYQGTSTACFDGGLLFRIVEEKNGERWSFYNDTPNLLMQVEIDFEKGSNIKALGSTTLEEKSNGSIVCKVTVHPLETELFVEGEPNGYTSDIRAEGISDEYLKDLAVQDKKTIDKETYELYKLVGESSSSDEMVKVCVTKKVKFVDFAFPPEQESLQIGSIMQMKVIPWERPSMYLSDENAKQMRLFRSGVHPVNIDEGDLGDSWFIGAVATLAEFPDRVRDIFRHPVSIEEGKLEREVGVYRVNLNKNGWWTNVIIDDYLPCTGGCPKFARSKRDPMELWVSLLQKAYAKIHGGYGFIIAGDPLHALQDLSGYPCSSFNNALAEARVTGGGELFENLFRYSNFGYQVLFVAPTREALNRGAMGGVSEPTYARVGLRLGHVYSVLKILFFPEYNLRLLQLRNPWYRDGDAIWNGFWKKGDRKWKQYSDVSAVCNYTEENDFTFYIEWDEALRFFMGCGVCFIQHPMYDFRIRGCFMQNVPTTCLEISVGVPVNFICLMLSQDDMRGTDKQEYSPIMISVAHGFGSMTPMSVDLNSGFDTDHPSPEYTFFQTRETSMFYEFLPENSPYLVIPRAMSTYPKLPYVFGLRSPVEVGTPNGQVRVAFRALSPGCGIFDNARNFEVSTVSCQTEYQSINPEQFFPDIYAGTVIQVE</sequence>
<dbReference type="PRINTS" id="PR00704">
    <property type="entry name" value="CALPAIN"/>
</dbReference>
<dbReference type="Gene3D" id="3.90.70.10">
    <property type="entry name" value="Cysteine proteinases"/>
    <property type="match status" value="1"/>
</dbReference>
<evidence type="ECO:0000313" key="5">
    <source>
        <dbReference type="Proteomes" id="UP000007350"/>
    </source>
</evidence>
<reference evidence="4 5" key="1">
    <citation type="journal article" date="2012" name="BMC Genomics">
        <title>Comparative genomic analysis of human infective Trypanosoma cruzi lineages with the bat-restricted subspecies T. cruzi marinkellei.</title>
        <authorList>
            <person name="Franzen O."/>
            <person name="Talavera-Lopez C."/>
            <person name="Ochaya S."/>
            <person name="Butler C.E."/>
            <person name="Messenger L.A."/>
            <person name="Lewis M.D."/>
            <person name="Llewellyn M.S."/>
            <person name="Marinkelle C.J."/>
            <person name="Tyler K.M."/>
            <person name="Miles M.A."/>
            <person name="Andersson B."/>
        </authorList>
    </citation>
    <scope>NUCLEOTIDE SEQUENCE [LARGE SCALE GENOMIC DNA]</scope>
    <source>
        <strain evidence="4 5">B7</strain>
    </source>
</reference>
<dbReference type="PANTHER" id="PTHR10183">
    <property type="entry name" value="CALPAIN"/>
    <property type="match status" value="1"/>
</dbReference>
<dbReference type="InterPro" id="IPR015232">
    <property type="entry name" value="DUF1935"/>
</dbReference>
<gene>
    <name evidence="4" type="ORF">MOQ_006055</name>
</gene>
<name>K2MSX8_TRYCR</name>
<protein>
    <submittedName>
        <fullName evidence="4">Calpain-like cysteine peptidase</fullName>
    </submittedName>
</protein>
<dbReference type="InterPro" id="IPR013780">
    <property type="entry name" value="Glyco_hydro_b"/>
</dbReference>
<evidence type="ECO:0000256" key="2">
    <source>
        <dbReference type="PROSITE-ProRule" id="PRU00239"/>
    </source>
</evidence>
<feature type="domain" description="Calpain catalytic" evidence="3">
    <location>
        <begin position="185"/>
        <end position="505"/>
    </location>
</feature>
<feature type="active site" evidence="1">
    <location>
        <position position="422"/>
    </location>
</feature>
<dbReference type="InterPro" id="IPR038765">
    <property type="entry name" value="Papain-like_cys_pep_sf"/>
</dbReference>
<comment type="caution">
    <text evidence="2">Lacks conserved residue(s) required for the propagation of feature annotation.</text>
</comment>
<dbReference type="InterPro" id="IPR001300">
    <property type="entry name" value="Peptidase_C2_calpain_cat"/>
</dbReference>
<dbReference type="PROSITE" id="PS50203">
    <property type="entry name" value="CALPAIN_CAT"/>
    <property type="match status" value="1"/>
</dbReference>
<dbReference type="InterPro" id="IPR022684">
    <property type="entry name" value="Calpain_cysteine_protease"/>
</dbReference>
<dbReference type="InterPro" id="IPR036310">
    <property type="entry name" value="Smp-1-like_sf"/>
</dbReference>
<comment type="caution">
    <text evidence="4">The sequence shown here is derived from an EMBL/GenBank/DDBJ whole genome shotgun (WGS) entry which is preliminary data.</text>
</comment>
<dbReference type="PANTHER" id="PTHR10183:SF423">
    <property type="entry name" value="LEUCINE-RICH REPEAT PROTEIN (LRRP)"/>
    <property type="match status" value="1"/>
</dbReference>
<evidence type="ECO:0000313" key="4">
    <source>
        <dbReference type="EMBL" id="EKF30140.1"/>
    </source>
</evidence>
<accession>K2MSX8</accession>
<proteinExistence type="predicted"/>
<dbReference type="Pfam" id="PF09149">
    <property type="entry name" value="DUF1935"/>
    <property type="match status" value="1"/>
</dbReference>
<dbReference type="CDD" id="cd00044">
    <property type="entry name" value="CysPc"/>
    <property type="match status" value="1"/>
</dbReference>
<dbReference type="GO" id="GO:0004198">
    <property type="term" value="F:calcium-dependent cysteine-type endopeptidase activity"/>
    <property type="evidence" value="ECO:0007669"/>
    <property type="project" value="InterPro"/>
</dbReference>
<keyword evidence="5" id="KW-1185">Reference proteome</keyword>
<dbReference type="SUPFAM" id="SSF54001">
    <property type="entry name" value="Cysteine proteinases"/>
    <property type="match status" value="1"/>
</dbReference>
<evidence type="ECO:0000259" key="3">
    <source>
        <dbReference type="PROSITE" id="PS50203"/>
    </source>
</evidence>
<dbReference type="SMART" id="SM00230">
    <property type="entry name" value="CysPc"/>
    <property type="match status" value="1"/>
</dbReference>
<dbReference type="GO" id="GO:0006508">
    <property type="term" value="P:proteolysis"/>
    <property type="evidence" value="ECO:0007669"/>
    <property type="project" value="InterPro"/>
</dbReference>
<dbReference type="Pfam" id="PF00648">
    <property type="entry name" value="Peptidase_C2"/>
    <property type="match status" value="1"/>
</dbReference>
<dbReference type="EMBL" id="AHKC01012431">
    <property type="protein sequence ID" value="EKF30140.1"/>
    <property type="molecule type" value="Genomic_DNA"/>
</dbReference>